<dbReference type="EMBL" id="VFPA01000001">
    <property type="protein sequence ID" value="TQM13763.1"/>
    <property type="molecule type" value="Genomic_DNA"/>
</dbReference>
<organism evidence="1 2">
    <name type="scientific">Pseudonocardia kunmingensis</name>
    <dbReference type="NCBI Taxonomy" id="630975"/>
    <lineage>
        <taxon>Bacteria</taxon>
        <taxon>Bacillati</taxon>
        <taxon>Actinomycetota</taxon>
        <taxon>Actinomycetes</taxon>
        <taxon>Pseudonocardiales</taxon>
        <taxon>Pseudonocardiaceae</taxon>
        <taxon>Pseudonocardia</taxon>
    </lineage>
</organism>
<dbReference type="Proteomes" id="UP000315677">
    <property type="component" value="Unassembled WGS sequence"/>
</dbReference>
<protein>
    <recommendedName>
        <fullName evidence="3">DUF4258 domain-containing protein</fullName>
    </recommendedName>
</protein>
<accession>A0A543DWQ2</accession>
<proteinExistence type="predicted"/>
<gene>
    <name evidence="1" type="ORF">FB558_0516</name>
</gene>
<name>A0A543DWQ2_9PSEU</name>
<comment type="caution">
    <text evidence="1">The sequence shown here is derived from an EMBL/GenBank/DDBJ whole genome shotgun (WGS) entry which is preliminary data.</text>
</comment>
<sequence length="97" mass="10668">MVRTILCVRVTRSARKHGITADDIRRVLAAPLRTVVQGGERGPVELHIGLTPRRDLLEVVVAPGDPVVVLHAMRLRPSNYRYLADPPRWGSADGARG</sequence>
<keyword evidence="2" id="KW-1185">Reference proteome</keyword>
<evidence type="ECO:0000313" key="1">
    <source>
        <dbReference type="EMBL" id="TQM13763.1"/>
    </source>
</evidence>
<dbReference type="AlphaFoldDB" id="A0A543DWQ2"/>
<evidence type="ECO:0000313" key="2">
    <source>
        <dbReference type="Proteomes" id="UP000315677"/>
    </source>
</evidence>
<evidence type="ECO:0008006" key="3">
    <source>
        <dbReference type="Google" id="ProtNLM"/>
    </source>
</evidence>
<reference evidence="1 2" key="1">
    <citation type="submission" date="2019-06" db="EMBL/GenBank/DDBJ databases">
        <title>Sequencing the genomes of 1000 actinobacteria strains.</title>
        <authorList>
            <person name="Klenk H.-P."/>
        </authorList>
    </citation>
    <scope>NUCLEOTIDE SEQUENCE [LARGE SCALE GENOMIC DNA]</scope>
    <source>
        <strain evidence="1 2">DSM 45301</strain>
    </source>
</reference>